<name>A0ABV4DLN6_9LACO</name>
<evidence type="ECO:0000313" key="6">
    <source>
        <dbReference type="Proteomes" id="UP001565236"/>
    </source>
</evidence>
<dbReference type="EMBL" id="JBCLUF010000001">
    <property type="protein sequence ID" value="MEY8661391.1"/>
    <property type="molecule type" value="Genomic_DNA"/>
</dbReference>
<protein>
    <submittedName>
        <fullName evidence="5">GntR family transcriptional regulator</fullName>
    </submittedName>
</protein>
<dbReference type="Gene3D" id="1.10.10.10">
    <property type="entry name" value="Winged helix-like DNA-binding domain superfamily/Winged helix DNA-binding domain"/>
    <property type="match status" value="1"/>
</dbReference>
<dbReference type="InterPro" id="IPR036388">
    <property type="entry name" value="WH-like_DNA-bd_sf"/>
</dbReference>
<dbReference type="Pfam" id="PF00392">
    <property type="entry name" value="GntR"/>
    <property type="match status" value="1"/>
</dbReference>
<evidence type="ECO:0000256" key="3">
    <source>
        <dbReference type="ARBA" id="ARBA00023163"/>
    </source>
</evidence>
<dbReference type="PANTHER" id="PTHR44846:SF5">
    <property type="entry name" value="HTH-TYPE TRANSCRIPTIONAL REGULATOR GMUR"/>
    <property type="match status" value="1"/>
</dbReference>
<dbReference type="SUPFAM" id="SSF64288">
    <property type="entry name" value="Chorismate lyase-like"/>
    <property type="match status" value="1"/>
</dbReference>
<evidence type="ECO:0000256" key="2">
    <source>
        <dbReference type="ARBA" id="ARBA00023125"/>
    </source>
</evidence>
<dbReference type="PROSITE" id="PS50949">
    <property type="entry name" value="HTH_GNTR"/>
    <property type="match status" value="1"/>
</dbReference>
<organism evidence="5 6">
    <name type="scientific">Ligilactobacillus faecis</name>
    <dbReference type="NCBI Taxonomy" id="762833"/>
    <lineage>
        <taxon>Bacteria</taxon>
        <taxon>Bacillati</taxon>
        <taxon>Bacillota</taxon>
        <taxon>Bacilli</taxon>
        <taxon>Lactobacillales</taxon>
        <taxon>Lactobacillaceae</taxon>
        <taxon>Ligilactobacillus</taxon>
    </lineage>
</organism>
<dbReference type="CDD" id="cd07377">
    <property type="entry name" value="WHTH_GntR"/>
    <property type="match status" value="1"/>
</dbReference>
<dbReference type="InterPro" id="IPR036390">
    <property type="entry name" value="WH_DNA-bd_sf"/>
</dbReference>
<keyword evidence="3" id="KW-0804">Transcription</keyword>
<sequence length="238" mass="27245">MEPKYKQILETVKHRILVGDYPAGSLIPDQNALAKEFKTSRMTVKKALDILAIEGYIYAQRGAGTFVRKNALAQRDALPVDEYGGLSQQLGDRKVVSRPIVFDVKFPSEEVRERLELQKNEPVYEILRLRLVDDKPYALEHTFMPIELIPGLSEHELLNSIYAYLNEALHLQIGSAFRKITAEKATANDIKYLGSAEHDPILQVEQVVYLQDGRPFEYSFSRHPYNGEHAYTILDRKK</sequence>
<dbReference type="PANTHER" id="PTHR44846">
    <property type="entry name" value="MANNOSYL-D-GLYCERATE TRANSPORT/METABOLISM SYSTEM REPRESSOR MNGR-RELATED"/>
    <property type="match status" value="1"/>
</dbReference>
<evidence type="ECO:0000259" key="4">
    <source>
        <dbReference type="PROSITE" id="PS50949"/>
    </source>
</evidence>
<reference evidence="5 6" key="1">
    <citation type="submission" date="2024-03" db="EMBL/GenBank/DDBJ databases">
        <title>Mouse gut bacterial collection (mGBC) of GemPharmatech.</title>
        <authorList>
            <person name="He Y."/>
            <person name="Dong L."/>
            <person name="Wu D."/>
            <person name="Gao X."/>
            <person name="Lin Z."/>
        </authorList>
    </citation>
    <scope>NUCLEOTIDE SEQUENCE [LARGE SCALE GENOMIC DNA]</scope>
    <source>
        <strain evidence="5 6">15-30</strain>
    </source>
</reference>
<evidence type="ECO:0000256" key="1">
    <source>
        <dbReference type="ARBA" id="ARBA00023015"/>
    </source>
</evidence>
<comment type="caution">
    <text evidence="5">The sequence shown here is derived from an EMBL/GenBank/DDBJ whole genome shotgun (WGS) entry which is preliminary data.</text>
</comment>
<dbReference type="Pfam" id="PF07702">
    <property type="entry name" value="UTRA"/>
    <property type="match status" value="1"/>
</dbReference>
<dbReference type="SUPFAM" id="SSF46785">
    <property type="entry name" value="Winged helix' DNA-binding domain"/>
    <property type="match status" value="1"/>
</dbReference>
<dbReference type="SMART" id="SM00866">
    <property type="entry name" value="UTRA"/>
    <property type="match status" value="1"/>
</dbReference>
<proteinExistence type="predicted"/>
<accession>A0ABV4DLN6</accession>
<keyword evidence="1" id="KW-0805">Transcription regulation</keyword>
<dbReference type="RefSeq" id="WP_280606716.1">
    <property type="nucleotide sequence ID" value="NZ_CP123639.1"/>
</dbReference>
<dbReference type="Gene3D" id="3.40.1410.10">
    <property type="entry name" value="Chorismate lyase-like"/>
    <property type="match status" value="1"/>
</dbReference>
<keyword evidence="2" id="KW-0238">DNA-binding</keyword>
<feature type="domain" description="HTH gntR-type" evidence="4">
    <location>
        <begin position="2"/>
        <end position="70"/>
    </location>
</feature>
<dbReference type="InterPro" id="IPR000524">
    <property type="entry name" value="Tscrpt_reg_HTH_GntR"/>
</dbReference>
<dbReference type="Proteomes" id="UP001565236">
    <property type="component" value="Unassembled WGS sequence"/>
</dbReference>
<dbReference type="PRINTS" id="PR00035">
    <property type="entry name" value="HTHGNTR"/>
</dbReference>
<dbReference type="InterPro" id="IPR011663">
    <property type="entry name" value="UTRA"/>
</dbReference>
<gene>
    <name evidence="5" type="ORF">AALT52_00575</name>
</gene>
<dbReference type="InterPro" id="IPR050679">
    <property type="entry name" value="Bact_HTH_transcr_reg"/>
</dbReference>
<dbReference type="SMART" id="SM00345">
    <property type="entry name" value="HTH_GNTR"/>
    <property type="match status" value="1"/>
</dbReference>
<evidence type="ECO:0000313" key="5">
    <source>
        <dbReference type="EMBL" id="MEY8661391.1"/>
    </source>
</evidence>
<dbReference type="InterPro" id="IPR028978">
    <property type="entry name" value="Chorismate_lyase_/UTRA_dom_sf"/>
</dbReference>
<keyword evidence="6" id="KW-1185">Reference proteome</keyword>